<gene>
    <name evidence="2" type="ORF">BOKJ2_LOCUS13760</name>
</gene>
<reference evidence="2" key="1">
    <citation type="submission" date="2020-09" db="EMBL/GenBank/DDBJ databases">
        <authorList>
            <person name="Kikuchi T."/>
        </authorList>
    </citation>
    <scope>NUCLEOTIDE SEQUENCE</scope>
    <source>
        <strain evidence="2">SH1</strain>
    </source>
</reference>
<dbReference type="EMBL" id="CAJFDH010000006">
    <property type="protein sequence ID" value="CAD5229701.1"/>
    <property type="molecule type" value="Genomic_DNA"/>
</dbReference>
<dbReference type="Proteomes" id="UP000783686">
    <property type="component" value="Unassembled WGS sequence"/>
</dbReference>
<feature type="compositionally biased region" description="Low complexity" evidence="1">
    <location>
        <begin position="67"/>
        <end position="77"/>
    </location>
</feature>
<keyword evidence="3" id="KW-1185">Reference proteome</keyword>
<name>A0A811LPW7_9BILA</name>
<comment type="caution">
    <text evidence="2">The sequence shown here is derived from an EMBL/GenBank/DDBJ whole genome shotgun (WGS) entry which is preliminary data.</text>
</comment>
<dbReference type="Proteomes" id="UP000614601">
    <property type="component" value="Unassembled WGS sequence"/>
</dbReference>
<evidence type="ECO:0000313" key="2">
    <source>
        <dbReference type="EMBL" id="CAD5229701.1"/>
    </source>
</evidence>
<evidence type="ECO:0000256" key="1">
    <source>
        <dbReference type="SAM" id="MobiDB-lite"/>
    </source>
</evidence>
<evidence type="ECO:0000313" key="3">
    <source>
        <dbReference type="Proteomes" id="UP000614601"/>
    </source>
</evidence>
<sequence>MLASLLSRHRCRSPSKFGACLGRMWGKIPAASRRAPLTSPTTPKSAEMSLVDLGGGNGEAKGRQAHRAQAAHAQLFG</sequence>
<organism evidence="2 3">
    <name type="scientific">Bursaphelenchus okinawaensis</name>
    <dbReference type="NCBI Taxonomy" id="465554"/>
    <lineage>
        <taxon>Eukaryota</taxon>
        <taxon>Metazoa</taxon>
        <taxon>Ecdysozoa</taxon>
        <taxon>Nematoda</taxon>
        <taxon>Chromadorea</taxon>
        <taxon>Rhabditida</taxon>
        <taxon>Tylenchina</taxon>
        <taxon>Tylenchomorpha</taxon>
        <taxon>Aphelenchoidea</taxon>
        <taxon>Aphelenchoididae</taxon>
        <taxon>Bursaphelenchus</taxon>
    </lineage>
</organism>
<accession>A0A811LPW7</accession>
<proteinExistence type="predicted"/>
<protein>
    <submittedName>
        <fullName evidence="2">Uncharacterized protein</fullName>
    </submittedName>
</protein>
<feature type="region of interest" description="Disordered" evidence="1">
    <location>
        <begin position="32"/>
        <end position="77"/>
    </location>
</feature>
<dbReference type="AlphaFoldDB" id="A0A811LPW7"/>
<dbReference type="EMBL" id="CAJFCW020000006">
    <property type="protein sequence ID" value="CAG9127202.1"/>
    <property type="molecule type" value="Genomic_DNA"/>
</dbReference>